<dbReference type="OrthoDB" id="9713424at2759"/>
<proteinExistence type="inferred from homology"/>
<evidence type="ECO:0000256" key="5">
    <source>
        <dbReference type="ARBA" id="ARBA00035009"/>
    </source>
</evidence>
<feature type="domain" description="C2H2-type" evidence="8">
    <location>
        <begin position="83"/>
        <end position="103"/>
    </location>
</feature>
<dbReference type="InterPro" id="IPR039509">
    <property type="entry name" value="SPATA31"/>
</dbReference>
<dbReference type="AlphaFoldDB" id="A0A212CM46"/>
<comment type="subcellular location">
    <subcellularLocation>
        <location evidence="1">Membrane</location>
        <topology evidence="1">Single-pass membrane protein</topology>
    </subcellularLocation>
</comment>
<comment type="similarity">
    <text evidence="5">Belongs to the SPATA31 family.</text>
</comment>
<keyword evidence="4 7" id="KW-0472">Membrane</keyword>
<organism evidence="9 10">
    <name type="scientific">Cervus elaphus hippelaphus</name>
    <name type="common">European red deer</name>
    <dbReference type="NCBI Taxonomy" id="46360"/>
    <lineage>
        <taxon>Eukaryota</taxon>
        <taxon>Metazoa</taxon>
        <taxon>Chordata</taxon>
        <taxon>Craniata</taxon>
        <taxon>Vertebrata</taxon>
        <taxon>Euteleostomi</taxon>
        <taxon>Mammalia</taxon>
        <taxon>Eutheria</taxon>
        <taxon>Laurasiatheria</taxon>
        <taxon>Artiodactyla</taxon>
        <taxon>Ruminantia</taxon>
        <taxon>Pecora</taxon>
        <taxon>Cervidae</taxon>
        <taxon>Cervinae</taxon>
        <taxon>Cervus</taxon>
    </lineage>
</organism>
<dbReference type="Proteomes" id="UP000242450">
    <property type="component" value="Chromosome 16"/>
</dbReference>
<gene>
    <name evidence="9" type="ORF">Celaphus_00017004</name>
</gene>
<evidence type="ECO:0000259" key="8">
    <source>
        <dbReference type="PROSITE" id="PS00028"/>
    </source>
</evidence>
<evidence type="ECO:0000313" key="9">
    <source>
        <dbReference type="EMBL" id="OWK07107.1"/>
    </source>
</evidence>
<evidence type="ECO:0000256" key="6">
    <source>
        <dbReference type="SAM" id="MobiDB-lite"/>
    </source>
</evidence>
<dbReference type="InterPro" id="IPR013087">
    <property type="entry name" value="Znf_C2H2_type"/>
</dbReference>
<accession>A0A212CM46</accession>
<name>A0A212CM46_CEREH</name>
<sequence>MENLLCSLKSTFGTWLDSSSTSGVTETIFVILLGLGLFFLFHPYLQNKPTLPPLRIHRNTKKHQMQLSGRCRGRKTDRALKACRDCLKELEEVRDLASHLQRHLGKITDMDTIHQLSSQEPPGEAQEAAPTVSPPLLTEQPPSQASTVSPTSATSASVHLDSSLTLSQHQSFSFPWPDFHSGHPLFPLPCHALLTQGLPCSMMCLTKDDSLAPPLSTISRSSYPSPLGDQPSQALFFKLYPFSPDLVAGDCQSLKFLYLDTLESQQGHLPRHPSEVEAGSLSFVILDVQKLLEALITKRVELKIWKKKEKELEAGYHLTSLGKRIKSLGDKQDTLGCQHLWSIKGKPEQLLGPEKPLYPDIVGDHLQKIGSQLFLYSGSLVATVTVLGYPLELYAILVNELSDAEPFQIQAKVTSQLSFPQLLTHPVTQAQLQSLTETMPQCQPPLWVQLGIVKYLALESKLRHNHSSKRNSNPEMSLFVKAAREWKNFTLSQQVFSQVTPNLPQENRSSQAHNSVSILLGDLINFEVWEKLEHHLSKRFMQQQSGVPCRMQALDWIQPQDQFPRPCQVQGKKSPSRTPPGPGKSSQDAQSKCPAKIPPGKDLHQDIHQNLGRILKDLHMTSASTTAKAPRVRLESQRELGPGRKHPE</sequence>
<dbReference type="EMBL" id="MKHE01000016">
    <property type="protein sequence ID" value="OWK07107.1"/>
    <property type="molecule type" value="Genomic_DNA"/>
</dbReference>
<evidence type="ECO:0000313" key="10">
    <source>
        <dbReference type="Proteomes" id="UP000242450"/>
    </source>
</evidence>
<dbReference type="GO" id="GO:0016020">
    <property type="term" value="C:membrane"/>
    <property type="evidence" value="ECO:0007669"/>
    <property type="project" value="UniProtKB-SubCell"/>
</dbReference>
<reference evidence="9 10" key="1">
    <citation type="journal article" date="2018" name="Mol. Genet. Genomics">
        <title>The red deer Cervus elaphus genome CerEla1.0: sequencing, annotating, genes, and chromosomes.</title>
        <authorList>
            <person name="Bana N.A."/>
            <person name="Nyiri A."/>
            <person name="Nagy J."/>
            <person name="Frank K."/>
            <person name="Nagy T."/>
            <person name="Steger V."/>
            <person name="Schiller M."/>
            <person name="Lakatos P."/>
            <person name="Sugar L."/>
            <person name="Horn P."/>
            <person name="Barta E."/>
            <person name="Orosz L."/>
        </authorList>
    </citation>
    <scope>NUCLEOTIDE SEQUENCE [LARGE SCALE GENOMIC DNA]</scope>
    <source>
        <strain evidence="9">Hungarian</strain>
    </source>
</reference>
<keyword evidence="3 7" id="KW-1133">Transmembrane helix</keyword>
<protein>
    <recommendedName>
        <fullName evidence="8">C2H2-type domain-containing protein</fullName>
    </recommendedName>
</protein>
<keyword evidence="10" id="KW-1185">Reference proteome</keyword>
<evidence type="ECO:0000256" key="4">
    <source>
        <dbReference type="ARBA" id="ARBA00023136"/>
    </source>
</evidence>
<dbReference type="PANTHER" id="PTHR21859:SF56">
    <property type="entry name" value="SPATA31 DOMAIN-CONTAINING PROTEIN"/>
    <property type="match status" value="1"/>
</dbReference>
<evidence type="ECO:0000256" key="3">
    <source>
        <dbReference type="ARBA" id="ARBA00022989"/>
    </source>
</evidence>
<evidence type="ECO:0000256" key="7">
    <source>
        <dbReference type="SAM" id="Phobius"/>
    </source>
</evidence>
<dbReference type="PANTHER" id="PTHR21859">
    <property type="entry name" value="ACROSOME-SPECIFIC PROTEIN"/>
    <property type="match status" value="1"/>
</dbReference>
<dbReference type="PROSITE" id="PS00028">
    <property type="entry name" value="ZINC_FINGER_C2H2_1"/>
    <property type="match status" value="1"/>
</dbReference>
<dbReference type="Pfam" id="PF15371">
    <property type="entry name" value="DUF4599"/>
    <property type="match status" value="1"/>
</dbReference>
<feature type="compositionally biased region" description="Basic and acidic residues" evidence="6">
    <location>
        <begin position="632"/>
        <end position="648"/>
    </location>
</feature>
<feature type="region of interest" description="Disordered" evidence="6">
    <location>
        <begin position="114"/>
        <end position="154"/>
    </location>
</feature>
<feature type="compositionally biased region" description="Low complexity" evidence="6">
    <location>
        <begin position="140"/>
        <end position="154"/>
    </location>
</feature>
<comment type="caution">
    <text evidence="9">The sequence shown here is derived from an EMBL/GenBank/DDBJ whole genome shotgun (WGS) entry which is preliminary data.</text>
</comment>
<feature type="region of interest" description="Disordered" evidence="6">
    <location>
        <begin position="563"/>
        <end position="648"/>
    </location>
</feature>
<dbReference type="InterPro" id="IPR027970">
    <property type="entry name" value="SPATA31-like"/>
</dbReference>
<keyword evidence="2 7" id="KW-0812">Transmembrane</keyword>
<feature type="transmembrane region" description="Helical" evidence="7">
    <location>
        <begin position="27"/>
        <end position="45"/>
    </location>
</feature>
<evidence type="ECO:0000256" key="2">
    <source>
        <dbReference type="ARBA" id="ARBA00022692"/>
    </source>
</evidence>
<evidence type="ECO:0000256" key="1">
    <source>
        <dbReference type="ARBA" id="ARBA00004167"/>
    </source>
</evidence>
<dbReference type="Pfam" id="PF14650">
    <property type="entry name" value="FAM75"/>
    <property type="match status" value="2"/>
</dbReference>